<keyword evidence="1" id="KW-0812">Transmembrane</keyword>
<evidence type="ECO:0000313" key="2">
    <source>
        <dbReference type="EMBL" id="KAF0695908.1"/>
    </source>
</evidence>
<keyword evidence="1" id="KW-0472">Membrane</keyword>
<evidence type="ECO:0000256" key="1">
    <source>
        <dbReference type="SAM" id="Phobius"/>
    </source>
</evidence>
<dbReference type="EMBL" id="VJMH01005444">
    <property type="protein sequence ID" value="KAF0695908.1"/>
    <property type="molecule type" value="Genomic_DNA"/>
</dbReference>
<dbReference type="OrthoDB" id="70233at2759"/>
<gene>
    <name evidence="3" type="primary">Aste57867_13300</name>
    <name evidence="2" type="ORF">As57867_013251</name>
    <name evidence="3" type="ORF">ASTE57867_13300</name>
</gene>
<keyword evidence="1" id="KW-1133">Transmembrane helix</keyword>
<feature type="transmembrane region" description="Helical" evidence="1">
    <location>
        <begin position="35"/>
        <end position="57"/>
    </location>
</feature>
<dbReference type="Proteomes" id="UP000332933">
    <property type="component" value="Unassembled WGS sequence"/>
</dbReference>
<proteinExistence type="predicted"/>
<dbReference type="Gene3D" id="1.20.140.150">
    <property type="match status" value="1"/>
</dbReference>
<reference evidence="3 4" key="1">
    <citation type="submission" date="2019-03" db="EMBL/GenBank/DDBJ databases">
        <authorList>
            <person name="Gaulin E."/>
            <person name="Dumas B."/>
        </authorList>
    </citation>
    <scope>NUCLEOTIDE SEQUENCE [LARGE SCALE GENOMIC DNA]</scope>
    <source>
        <strain evidence="3">CBS 568.67</strain>
    </source>
</reference>
<reference evidence="2" key="2">
    <citation type="submission" date="2019-06" db="EMBL/GenBank/DDBJ databases">
        <title>Genomics analysis of Aphanomyces spp. identifies a new class of oomycete effector associated with host adaptation.</title>
        <authorList>
            <person name="Gaulin E."/>
        </authorList>
    </citation>
    <scope>NUCLEOTIDE SEQUENCE</scope>
    <source>
        <strain evidence="2">CBS 578.67</strain>
    </source>
</reference>
<dbReference type="EMBL" id="CAADRA010005465">
    <property type="protein sequence ID" value="VFT90139.1"/>
    <property type="molecule type" value="Genomic_DNA"/>
</dbReference>
<feature type="transmembrane region" description="Helical" evidence="1">
    <location>
        <begin position="256"/>
        <end position="275"/>
    </location>
</feature>
<sequence>MVDFGLSHLSSLREPALLPQIEIAVSARASSMGKLVAGIFAIVLTFLTVALGFVALMSPTWVTTSTVDPSWTDRVKRVESTLGIWAVCVDVDFSNKGVLIPNNETVSDFSFKTCYTYFTPMATEIVRIESTITKDSYRDSVCAHLQLNENRATEALAIMTGIKASAMHDFLASTCSASGKAVLGLVATATALNFLALVLLVCGIVCCRETVSLLWTAKLFVNLSILCSVVMTFLVFRELRTVKLSGPGISYGAPVYFEFASFFIACFAGCAIETFEAKTKKAQNVSDMDKRLEAKIREQNLISKRHHADIV</sequence>
<feature type="transmembrane region" description="Helical" evidence="1">
    <location>
        <begin position="181"/>
        <end position="207"/>
    </location>
</feature>
<accession>A0A485KZT7</accession>
<name>A0A485KZT7_9STRA</name>
<keyword evidence="4" id="KW-1185">Reference proteome</keyword>
<evidence type="ECO:0000313" key="4">
    <source>
        <dbReference type="Proteomes" id="UP000332933"/>
    </source>
</evidence>
<organism evidence="3 4">
    <name type="scientific">Aphanomyces stellatus</name>
    <dbReference type="NCBI Taxonomy" id="120398"/>
    <lineage>
        <taxon>Eukaryota</taxon>
        <taxon>Sar</taxon>
        <taxon>Stramenopiles</taxon>
        <taxon>Oomycota</taxon>
        <taxon>Saprolegniomycetes</taxon>
        <taxon>Saprolegniales</taxon>
        <taxon>Verrucalvaceae</taxon>
        <taxon>Aphanomyces</taxon>
    </lineage>
</organism>
<feature type="transmembrane region" description="Helical" evidence="1">
    <location>
        <begin position="219"/>
        <end position="236"/>
    </location>
</feature>
<evidence type="ECO:0000313" key="3">
    <source>
        <dbReference type="EMBL" id="VFT90139.1"/>
    </source>
</evidence>
<dbReference type="AlphaFoldDB" id="A0A485KZT7"/>
<protein>
    <submittedName>
        <fullName evidence="3">Aste57867_13300 protein</fullName>
    </submittedName>
</protein>